<dbReference type="InterPro" id="IPR050250">
    <property type="entry name" value="Macrolide_Exporter_MacB"/>
</dbReference>
<dbReference type="AlphaFoldDB" id="A0A2D6LQ21"/>
<feature type="transmembrane region" description="Helical" evidence="7">
    <location>
        <begin position="248"/>
        <end position="272"/>
    </location>
</feature>
<dbReference type="EMBL" id="NZBD01000015">
    <property type="protein sequence ID" value="MAG18285.1"/>
    <property type="molecule type" value="Genomic_DNA"/>
</dbReference>
<evidence type="ECO:0000259" key="8">
    <source>
        <dbReference type="Pfam" id="PF02687"/>
    </source>
</evidence>
<dbReference type="InterPro" id="IPR025857">
    <property type="entry name" value="MacB_PCD"/>
</dbReference>
<accession>A0A2D6LQ21</accession>
<feature type="domain" description="ABC3 transporter permease C-terminal" evidence="8">
    <location>
        <begin position="253"/>
        <end position="366"/>
    </location>
</feature>
<evidence type="ECO:0000256" key="1">
    <source>
        <dbReference type="ARBA" id="ARBA00004651"/>
    </source>
</evidence>
<keyword evidence="3 7" id="KW-0812">Transmembrane</keyword>
<evidence type="ECO:0000256" key="7">
    <source>
        <dbReference type="SAM" id="Phobius"/>
    </source>
</evidence>
<feature type="transmembrane region" description="Helical" evidence="7">
    <location>
        <begin position="305"/>
        <end position="325"/>
    </location>
</feature>
<feature type="domain" description="MacB-like periplasmic core" evidence="9">
    <location>
        <begin position="11"/>
        <end position="221"/>
    </location>
</feature>
<evidence type="ECO:0000256" key="6">
    <source>
        <dbReference type="ARBA" id="ARBA00038076"/>
    </source>
</evidence>
<evidence type="ECO:0000256" key="2">
    <source>
        <dbReference type="ARBA" id="ARBA00022475"/>
    </source>
</evidence>
<evidence type="ECO:0000313" key="10">
    <source>
        <dbReference type="EMBL" id="MAG18285.1"/>
    </source>
</evidence>
<keyword evidence="5 7" id="KW-0472">Membrane</keyword>
<dbReference type="Pfam" id="PF02687">
    <property type="entry name" value="FtsX"/>
    <property type="match status" value="1"/>
</dbReference>
<reference evidence="11" key="1">
    <citation type="submission" date="2017-09" db="EMBL/GenBank/DDBJ databases">
        <title>The Reconstruction of 2,631 Draft Metagenome-Assembled Genomes from the Global Oceans.</title>
        <authorList>
            <person name="Tully B.J."/>
            <person name="Graham E.D."/>
            <person name="Heidelberg J.F."/>
        </authorList>
    </citation>
    <scope>NUCLEOTIDE SEQUENCE [LARGE SCALE GENOMIC DNA]</scope>
</reference>
<dbReference type="PANTHER" id="PTHR30572:SF4">
    <property type="entry name" value="ABC TRANSPORTER PERMEASE YTRF"/>
    <property type="match status" value="1"/>
</dbReference>
<keyword evidence="4 7" id="KW-1133">Transmembrane helix</keyword>
<evidence type="ECO:0000256" key="3">
    <source>
        <dbReference type="ARBA" id="ARBA00022692"/>
    </source>
</evidence>
<dbReference type="GO" id="GO:0005886">
    <property type="term" value="C:plasma membrane"/>
    <property type="evidence" value="ECO:0007669"/>
    <property type="project" value="UniProtKB-SubCell"/>
</dbReference>
<dbReference type="Proteomes" id="UP000226712">
    <property type="component" value="Unassembled WGS sequence"/>
</dbReference>
<dbReference type="Pfam" id="PF12704">
    <property type="entry name" value="MacB_PCD"/>
    <property type="match status" value="1"/>
</dbReference>
<evidence type="ECO:0000259" key="9">
    <source>
        <dbReference type="Pfam" id="PF12704"/>
    </source>
</evidence>
<evidence type="ECO:0008006" key="12">
    <source>
        <dbReference type="Google" id="ProtNLM"/>
    </source>
</evidence>
<comment type="subcellular location">
    <subcellularLocation>
        <location evidence="1">Cell membrane</location>
        <topology evidence="1">Multi-pass membrane protein</topology>
    </subcellularLocation>
</comment>
<gene>
    <name evidence="10" type="ORF">CL944_02325</name>
</gene>
<dbReference type="PANTHER" id="PTHR30572">
    <property type="entry name" value="MEMBRANE COMPONENT OF TRANSPORTER-RELATED"/>
    <property type="match status" value="1"/>
</dbReference>
<feature type="transmembrane region" description="Helical" evidence="7">
    <location>
        <begin position="337"/>
        <end position="356"/>
    </location>
</feature>
<name>A0A2D6LQ21_9ARCH</name>
<sequence length="373" mass="39614">MVNLSRHKVRTFLSILGIMVGVASLIALVSIVDGIKFDINEALSSAQGARVMPINATSPVFTSMDEDWKAKLENIRGVKTASGTIIQLVSSIEGEKTPLTSQLQLVGVDVSDIASASNSGFDGTLLSGRDLKTTDAGKKVVMLGEALADEHDKFAGSKIKVNDVPLRVIGIFTTGSDLLDTTLVMPLETARDITDFSSDKVSFFIVSVINPADDKIVVEKINLLYGDDLKATSLSDFSSQFNTIIDGITLLVIVIASIASFVAAIGIINTMLMSVLERFKEIGALKAVGWTNSNIMKMIVYESTFIGIFGGILGVILGIISSNFVQAFGLTTLVTPYLLLGSFLGAVIVGLIAGIYPAINASRMDPVDALRAE</sequence>
<feature type="transmembrane region" description="Helical" evidence="7">
    <location>
        <begin position="12"/>
        <end position="32"/>
    </location>
</feature>
<dbReference type="InterPro" id="IPR003838">
    <property type="entry name" value="ABC3_permease_C"/>
</dbReference>
<evidence type="ECO:0000256" key="4">
    <source>
        <dbReference type="ARBA" id="ARBA00022989"/>
    </source>
</evidence>
<evidence type="ECO:0000256" key="5">
    <source>
        <dbReference type="ARBA" id="ARBA00023136"/>
    </source>
</evidence>
<comment type="similarity">
    <text evidence="6">Belongs to the ABC-4 integral membrane protein family.</text>
</comment>
<evidence type="ECO:0000313" key="11">
    <source>
        <dbReference type="Proteomes" id="UP000226712"/>
    </source>
</evidence>
<comment type="caution">
    <text evidence="10">The sequence shown here is derived from an EMBL/GenBank/DDBJ whole genome shotgun (WGS) entry which is preliminary data.</text>
</comment>
<protein>
    <recommendedName>
        <fullName evidence="12">ABC transporter permease</fullName>
    </recommendedName>
</protein>
<dbReference type="GO" id="GO:0022857">
    <property type="term" value="F:transmembrane transporter activity"/>
    <property type="evidence" value="ECO:0007669"/>
    <property type="project" value="TreeGrafter"/>
</dbReference>
<keyword evidence="2" id="KW-1003">Cell membrane</keyword>
<proteinExistence type="inferred from homology"/>
<organism evidence="10 11">
    <name type="scientific">Candidatus Iainarchaeum sp</name>
    <dbReference type="NCBI Taxonomy" id="3101447"/>
    <lineage>
        <taxon>Archaea</taxon>
        <taxon>Candidatus Iainarchaeota</taxon>
        <taxon>Candidatus Iainarchaeia</taxon>
        <taxon>Candidatus Iainarchaeales</taxon>
        <taxon>Candidatus Iainarchaeaceae</taxon>
        <taxon>Candidatus Iainarchaeum</taxon>
    </lineage>
</organism>